<reference evidence="8" key="1">
    <citation type="submission" date="2025-08" db="UniProtKB">
        <authorList>
            <consortium name="RefSeq"/>
        </authorList>
    </citation>
    <scope>IDENTIFICATION</scope>
    <source>
        <tissue evidence="8">Testes</tissue>
    </source>
</reference>
<protein>
    <submittedName>
        <fullName evidence="8">Fibrinogen-like protein 1-like</fullName>
    </submittedName>
</protein>
<organism evidence="7 8">
    <name type="scientific">Saccoglossus kowalevskii</name>
    <name type="common">Acorn worm</name>
    <dbReference type="NCBI Taxonomy" id="10224"/>
    <lineage>
        <taxon>Eukaryota</taxon>
        <taxon>Metazoa</taxon>
        <taxon>Hemichordata</taxon>
        <taxon>Enteropneusta</taxon>
        <taxon>Harrimaniidae</taxon>
        <taxon>Saccoglossus</taxon>
    </lineage>
</organism>
<sequence length="292" mass="32842">MMKINAEQHIEPKKASLRVALVLVSILAVTATLVAAVLYTTIVKRTSQEGRSFAKYSVDVQNDVSNNDIGSDKIYSPGADCGDILKTVGPLSGVYKIQPEGASAPFSVYCEMTDSGAWTVIQRRQDGSVSFIRNWADYKEGFGNINGEYWIGNDNIHYLTKQAPYKLRIDLGKGDGLTAYAEYNTFVIEDEYNNYTLHLGENSGTAGDSLIDTYTTNNGMPFSTFDNDNDQYIYNCASNYYAGWWFNHCTDGNLNGFYYTTKQENYHGTLNWFTWNLYEPLKSVTMKLQQVN</sequence>
<evidence type="ECO:0000256" key="2">
    <source>
        <dbReference type="ARBA" id="ARBA00022525"/>
    </source>
</evidence>
<dbReference type="InterPro" id="IPR002181">
    <property type="entry name" value="Fibrinogen_a/b/g_C_dom"/>
</dbReference>
<evidence type="ECO:0000256" key="3">
    <source>
        <dbReference type="ARBA" id="ARBA00023157"/>
    </source>
</evidence>
<keyword evidence="5" id="KW-0472">Membrane</keyword>
<dbReference type="PANTHER" id="PTHR47221:SF5">
    <property type="entry name" value="FIBRINOGEN C-TERMINAL DOMAIN-CONTAINING PROTEIN"/>
    <property type="match status" value="1"/>
</dbReference>
<dbReference type="SUPFAM" id="SSF56496">
    <property type="entry name" value="Fibrinogen C-terminal domain-like"/>
    <property type="match status" value="1"/>
</dbReference>
<dbReference type="PROSITE" id="PS00514">
    <property type="entry name" value="FIBRINOGEN_C_1"/>
    <property type="match status" value="1"/>
</dbReference>
<proteinExistence type="predicted"/>
<dbReference type="InterPro" id="IPR037579">
    <property type="entry name" value="FIB_ANG-like"/>
</dbReference>
<dbReference type="CDD" id="cd00087">
    <property type="entry name" value="FReD"/>
    <property type="match status" value="1"/>
</dbReference>
<dbReference type="PROSITE" id="PS51406">
    <property type="entry name" value="FIBRINOGEN_C_2"/>
    <property type="match status" value="1"/>
</dbReference>
<evidence type="ECO:0000256" key="1">
    <source>
        <dbReference type="ARBA" id="ARBA00004613"/>
    </source>
</evidence>
<keyword evidence="5" id="KW-0812">Transmembrane</keyword>
<evidence type="ECO:0000313" key="7">
    <source>
        <dbReference type="Proteomes" id="UP000694865"/>
    </source>
</evidence>
<evidence type="ECO:0000259" key="6">
    <source>
        <dbReference type="PROSITE" id="PS51406"/>
    </source>
</evidence>
<dbReference type="SMART" id="SM00186">
    <property type="entry name" value="FBG"/>
    <property type="match status" value="1"/>
</dbReference>
<dbReference type="InterPro" id="IPR014716">
    <property type="entry name" value="Fibrinogen_a/b/g_C_1"/>
</dbReference>
<keyword evidence="5" id="KW-1133">Transmembrane helix</keyword>
<comment type="subcellular location">
    <subcellularLocation>
        <location evidence="1">Secreted</location>
    </subcellularLocation>
</comment>
<gene>
    <name evidence="8" type="primary">LOC100377975</name>
</gene>
<keyword evidence="7" id="KW-1185">Reference proteome</keyword>
<evidence type="ECO:0000256" key="4">
    <source>
        <dbReference type="ARBA" id="ARBA00023180"/>
    </source>
</evidence>
<evidence type="ECO:0000256" key="5">
    <source>
        <dbReference type="SAM" id="Phobius"/>
    </source>
</evidence>
<dbReference type="GeneID" id="100377975"/>
<name>A0ABM0MGG6_SACKO</name>
<dbReference type="Gene3D" id="3.90.215.10">
    <property type="entry name" value="Gamma Fibrinogen, chain A, domain 1"/>
    <property type="match status" value="1"/>
</dbReference>
<accession>A0ABM0MGG6</accession>
<dbReference type="InterPro" id="IPR036056">
    <property type="entry name" value="Fibrinogen-like_C"/>
</dbReference>
<dbReference type="Pfam" id="PF00147">
    <property type="entry name" value="Fibrinogen_C"/>
    <property type="match status" value="1"/>
</dbReference>
<feature type="domain" description="Fibrinogen C-terminal" evidence="6">
    <location>
        <begin position="72"/>
        <end position="292"/>
    </location>
</feature>
<dbReference type="RefSeq" id="XP_006819107.1">
    <property type="nucleotide sequence ID" value="XM_006819044.1"/>
</dbReference>
<feature type="transmembrane region" description="Helical" evidence="5">
    <location>
        <begin position="20"/>
        <end position="42"/>
    </location>
</feature>
<dbReference type="InterPro" id="IPR020837">
    <property type="entry name" value="Fibrinogen_CS"/>
</dbReference>
<keyword evidence="4" id="KW-0325">Glycoprotein</keyword>
<dbReference type="PANTHER" id="PTHR47221">
    <property type="entry name" value="FIBRINOGEN ALPHA CHAIN"/>
    <property type="match status" value="1"/>
</dbReference>
<dbReference type="Proteomes" id="UP000694865">
    <property type="component" value="Unplaced"/>
</dbReference>
<keyword evidence="3" id="KW-1015">Disulfide bond</keyword>
<keyword evidence="2" id="KW-0964">Secreted</keyword>
<dbReference type="NCBIfam" id="NF040941">
    <property type="entry name" value="GGGWT_bact"/>
    <property type="match status" value="1"/>
</dbReference>
<evidence type="ECO:0000313" key="8">
    <source>
        <dbReference type="RefSeq" id="XP_006819107.1"/>
    </source>
</evidence>